<proteinExistence type="predicted"/>
<name>A0ABS6Y2A6_9BACT</name>
<comment type="caution">
    <text evidence="3">The sequence shown here is derived from an EMBL/GenBank/DDBJ whole genome shotgun (WGS) entry which is preliminary data.</text>
</comment>
<gene>
    <name evidence="3" type="ORF">KZO77_01035</name>
</gene>
<protein>
    <submittedName>
        <fullName evidence="3">Helix-turn-helix transcriptional regulator</fullName>
    </submittedName>
</protein>
<accession>A0ABS6Y2A6</accession>
<feature type="coiled-coil region" evidence="1">
    <location>
        <begin position="84"/>
        <end position="111"/>
    </location>
</feature>
<feature type="domain" description="HTH cro/C1-type" evidence="2">
    <location>
        <begin position="10"/>
        <end position="65"/>
    </location>
</feature>
<dbReference type="InterPro" id="IPR001387">
    <property type="entry name" value="Cro/C1-type_HTH"/>
</dbReference>
<evidence type="ECO:0000313" key="3">
    <source>
        <dbReference type="EMBL" id="MBW4753622.1"/>
    </source>
</evidence>
<reference evidence="3 4" key="1">
    <citation type="submission" date="2021-07" db="EMBL/GenBank/DDBJ databases">
        <title>Genomic diversity and antimicrobial resistance of Prevotella spp. isolated from chronic lung disease airways.</title>
        <authorList>
            <person name="Webb K.A."/>
            <person name="Olagoke O.S."/>
            <person name="Baird T."/>
            <person name="Neill J."/>
            <person name="Pham A."/>
            <person name="Wells T.J."/>
            <person name="Ramsay K.A."/>
            <person name="Bell S.C."/>
            <person name="Sarovich D.S."/>
            <person name="Price E.P."/>
        </authorList>
    </citation>
    <scope>NUCLEOTIDE SEQUENCE [LARGE SCALE GENOMIC DNA]</scope>
    <source>
        <strain evidence="3 4">SCHI0027.S.6</strain>
    </source>
</reference>
<dbReference type="PROSITE" id="PS50943">
    <property type="entry name" value="HTH_CROC1"/>
    <property type="match status" value="1"/>
</dbReference>
<evidence type="ECO:0000313" key="4">
    <source>
        <dbReference type="Proteomes" id="UP000812077"/>
    </source>
</evidence>
<keyword evidence="1" id="KW-0175">Coiled coil</keyword>
<dbReference type="EMBL" id="JAHXCP010000001">
    <property type="protein sequence ID" value="MBW4753622.1"/>
    <property type="molecule type" value="Genomic_DNA"/>
</dbReference>
<organism evidence="3 4">
    <name type="scientific">Prevotella melaninogenica</name>
    <dbReference type="NCBI Taxonomy" id="28132"/>
    <lineage>
        <taxon>Bacteria</taxon>
        <taxon>Pseudomonadati</taxon>
        <taxon>Bacteroidota</taxon>
        <taxon>Bacteroidia</taxon>
        <taxon>Bacteroidales</taxon>
        <taxon>Prevotellaceae</taxon>
        <taxon>Prevotella</taxon>
    </lineage>
</organism>
<sequence length="121" mass="13986">MEEETITNRIVQLMNKEGHTINTFARKLNISWTSANNIITGRNTPNYDTIVKILTSFENIDANWLIMGQERREETNEDKLYSVISMQQKTIENQQRTIDRLTAKLVENVSEDSVKKVVNAV</sequence>
<dbReference type="Proteomes" id="UP000812077">
    <property type="component" value="Unassembled WGS sequence"/>
</dbReference>
<keyword evidence="4" id="KW-1185">Reference proteome</keyword>
<evidence type="ECO:0000259" key="2">
    <source>
        <dbReference type="PROSITE" id="PS50943"/>
    </source>
</evidence>
<evidence type="ECO:0000256" key="1">
    <source>
        <dbReference type="SAM" id="Coils"/>
    </source>
</evidence>